<sequence>MVKNDYETCGPQLKSALEKFAKRYNSAKTRSITVLASFLYNIGRDADPLVRVKSGAKIHMQVESVKRRKTESGAKKSNNKENDLHVIPARKVQAI</sequence>
<reference evidence="1" key="1">
    <citation type="submission" date="2021-06" db="EMBL/GenBank/DDBJ databases">
        <authorList>
            <person name="Kallberg Y."/>
            <person name="Tangrot J."/>
            <person name="Rosling A."/>
        </authorList>
    </citation>
    <scope>NUCLEOTIDE SEQUENCE</scope>
    <source>
        <strain evidence="1">MA461A</strain>
    </source>
</reference>
<evidence type="ECO:0000313" key="1">
    <source>
        <dbReference type="EMBL" id="CAG8844932.1"/>
    </source>
</evidence>
<feature type="non-terminal residue" evidence="1">
    <location>
        <position position="1"/>
    </location>
</feature>
<proteinExistence type="predicted"/>
<protein>
    <submittedName>
        <fullName evidence="1">34095_t:CDS:1</fullName>
    </submittedName>
</protein>
<gene>
    <name evidence="1" type="ORF">RPERSI_LOCUS33428</name>
</gene>
<evidence type="ECO:0000313" key="2">
    <source>
        <dbReference type="Proteomes" id="UP000789920"/>
    </source>
</evidence>
<dbReference type="EMBL" id="CAJVQC010144629">
    <property type="protein sequence ID" value="CAG8844932.1"/>
    <property type="molecule type" value="Genomic_DNA"/>
</dbReference>
<organism evidence="1 2">
    <name type="scientific">Racocetra persica</name>
    <dbReference type="NCBI Taxonomy" id="160502"/>
    <lineage>
        <taxon>Eukaryota</taxon>
        <taxon>Fungi</taxon>
        <taxon>Fungi incertae sedis</taxon>
        <taxon>Mucoromycota</taxon>
        <taxon>Glomeromycotina</taxon>
        <taxon>Glomeromycetes</taxon>
        <taxon>Diversisporales</taxon>
        <taxon>Gigasporaceae</taxon>
        <taxon>Racocetra</taxon>
    </lineage>
</organism>
<name>A0ACA9SNJ6_9GLOM</name>
<keyword evidence="2" id="KW-1185">Reference proteome</keyword>
<accession>A0ACA9SNJ6</accession>
<feature type="non-terminal residue" evidence="1">
    <location>
        <position position="95"/>
    </location>
</feature>
<comment type="caution">
    <text evidence="1">The sequence shown here is derived from an EMBL/GenBank/DDBJ whole genome shotgun (WGS) entry which is preliminary data.</text>
</comment>
<dbReference type="Proteomes" id="UP000789920">
    <property type="component" value="Unassembled WGS sequence"/>
</dbReference>